<evidence type="ECO:0000259" key="1">
    <source>
        <dbReference type="Pfam" id="PF22691"/>
    </source>
</evidence>
<name>A0A4V3BKN9_9RHOO</name>
<proteinExistence type="predicted"/>
<dbReference type="Proteomes" id="UP000295129">
    <property type="component" value="Unassembled WGS sequence"/>
</dbReference>
<accession>A0A4V3BKN9</accession>
<reference evidence="2 3" key="1">
    <citation type="submission" date="2019-03" db="EMBL/GenBank/DDBJ databases">
        <title>Genomic Encyclopedia of Type Strains, Phase IV (KMG-IV): sequencing the most valuable type-strain genomes for metagenomic binning, comparative biology and taxonomic classification.</title>
        <authorList>
            <person name="Goeker M."/>
        </authorList>
    </citation>
    <scope>NUCLEOTIDE SEQUENCE [LARGE SCALE GENOMIC DNA]</scope>
    <source>
        <strain evidence="2 3">DSM 12121</strain>
    </source>
</reference>
<dbReference type="Pfam" id="PF22691">
    <property type="entry name" value="Thiolase_C_1"/>
    <property type="match status" value="1"/>
</dbReference>
<dbReference type="InterPro" id="IPR055140">
    <property type="entry name" value="Thiolase_C_2"/>
</dbReference>
<dbReference type="Gene3D" id="3.40.47.10">
    <property type="match status" value="1"/>
</dbReference>
<protein>
    <submittedName>
        <fullName evidence="2">Acetyl-CoA acetyltransferase</fullName>
    </submittedName>
</protein>
<organism evidence="2 3">
    <name type="scientific">Azoarcus indigens</name>
    <dbReference type="NCBI Taxonomy" id="29545"/>
    <lineage>
        <taxon>Bacteria</taxon>
        <taxon>Pseudomonadati</taxon>
        <taxon>Pseudomonadota</taxon>
        <taxon>Betaproteobacteria</taxon>
        <taxon>Rhodocyclales</taxon>
        <taxon>Zoogloeaceae</taxon>
        <taxon>Azoarcus</taxon>
    </lineage>
</organism>
<dbReference type="AlphaFoldDB" id="A0A4V3BKN9"/>
<dbReference type="CDD" id="cd00829">
    <property type="entry name" value="SCP-x_thiolase"/>
    <property type="match status" value="1"/>
</dbReference>
<dbReference type="PANTHER" id="PTHR42870">
    <property type="entry name" value="ACETYL-COA C-ACETYLTRANSFERASE"/>
    <property type="match status" value="1"/>
</dbReference>
<dbReference type="PIRSF" id="PIRSF000429">
    <property type="entry name" value="Ac-CoA_Ac_transf"/>
    <property type="match status" value="1"/>
</dbReference>
<dbReference type="InterPro" id="IPR016039">
    <property type="entry name" value="Thiolase-like"/>
</dbReference>
<dbReference type="SUPFAM" id="SSF53901">
    <property type="entry name" value="Thiolase-like"/>
    <property type="match status" value="1"/>
</dbReference>
<dbReference type="GO" id="GO:0003988">
    <property type="term" value="F:acetyl-CoA C-acyltransferase activity"/>
    <property type="evidence" value="ECO:0007669"/>
    <property type="project" value="UniProtKB-ARBA"/>
</dbReference>
<comment type="caution">
    <text evidence="2">The sequence shown here is derived from an EMBL/GenBank/DDBJ whole genome shotgun (WGS) entry which is preliminary data.</text>
</comment>
<keyword evidence="3" id="KW-1185">Reference proteome</keyword>
<sequence length="408" mass="43591">MSMVASAATRAAPAGKRRGYDGVAVTVPVTIPYVRYSTRSAHWWLGRALAELIRGAGIAKGEVDGVCVSSFTLGPDTAVGLMQHLGMSPRWLDHIPMGGASGVVALRRAARAVQAGDAEVIACIAGDTNHVDSFRNTVSQFSRFAQDAVYPYGAGGPNASFALLTDYYMKHYGASREDFGKLCVAQRDNALKNPHALMKKPLTLQQYLDARPITDPIHLFDCVMPCAGAEGYLVMSEERARALKLPYARVRSTIERHNAFPEDPIQFRGGWAMDKDALFDHAGVAPADVDFLETYDDYPVINAMQFEDLGFCAKGEVAGFIRANEFTIDGSFPFNTSGGQLSVGQAGAAGGYLGFVQALRQLTGSAGRTQVKDAKIGVVSGFGMINYDRGLCSGAAILERGATQGEAA</sequence>
<dbReference type="PANTHER" id="PTHR42870:SF1">
    <property type="entry name" value="NON-SPECIFIC LIPID-TRANSFER PROTEIN-LIKE 2"/>
    <property type="match status" value="1"/>
</dbReference>
<dbReference type="InterPro" id="IPR002155">
    <property type="entry name" value="Thiolase"/>
</dbReference>
<dbReference type="EMBL" id="SNVV01000039">
    <property type="protein sequence ID" value="TDN43532.1"/>
    <property type="molecule type" value="Genomic_DNA"/>
</dbReference>
<gene>
    <name evidence="2" type="ORF">C7389_13917</name>
</gene>
<keyword evidence="2" id="KW-0808">Transferase</keyword>
<feature type="domain" description="Thiolase C-terminal" evidence="1">
    <location>
        <begin position="279"/>
        <end position="385"/>
    </location>
</feature>
<evidence type="ECO:0000313" key="2">
    <source>
        <dbReference type="EMBL" id="TDN43532.1"/>
    </source>
</evidence>
<evidence type="ECO:0000313" key="3">
    <source>
        <dbReference type="Proteomes" id="UP000295129"/>
    </source>
</evidence>